<proteinExistence type="predicted"/>
<reference evidence="1" key="1">
    <citation type="submission" date="2023-03" db="EMBL/GenBank/DDBJ databases">
        <title>Massive genome expansion in bonnet fungi (Mycena s.s.) driven by repeated elements and novel gene families across ecological guilds.</title>
        <authorList>
            <consortium name="Lawrence Berkeley National Laboratory"/>
            <person name="Harder C.B."/>
            <person name="Miyauchi S."/>
            <person name="Viragh M."/>
            <person name="Kuo A."/>
            <person name="Thoen E."/>
            <person name="Andreopoulos B."/>
            <person name="Lu D."/>
            <person name="Skrede I."/>
            <person name="Drula E."/>
            <person name="Henrissat B."/>
            <person name="Morin E."/>
            <person name="Kohler A."/>
            <person name="Barry K."/>
            <person name="LaButti K."/>
            <person name="Morin E."/>
            <person name="Salamov A."/>
            <person name="Lipzen A."/>
            <person name="Mereny Z."/>
            <person name="Hegedus B."/>
            <person name="Baldrian P."/>
            <person name="Stursova M."/>
            <person name="Weitz H."/>
            <person name="Taylor A."/>
            <person name="Grigoriev I.V."/>
            <person name="Nagy L.G."/>
            <person name="Martin F."/>
            <person name="Kauserud H."/>
        </authorList>
    </citation>
    <scope>NUCLEOTIDE SEQUENCE</scope>
    <source>
        <strain evidence="1">9284</strain>
    </source>
</reference>
<evidence type="ECO:0000313" key="2">
    <source>
        <dbReference type="Proteomes" id="UP001221142"/>
    </source>
</evidence>
<keyword evidence="2" id="KW-1185">Reference proteome</keyword>
<accession>A0AAD7B1Z0</accession>
<evidence type="ECO:0000313" key="1">
    <source>
        <dbReference type="EMBL" id="KAJ7607516.1"/>
    </source>
</evidence>
<protein>
    <submittedName>
        <fullName evidence="1">Uncharacterized protein</fullName>
    </submittedName>
</protein>
<dbReference type="Proteomes" id="UP001221142">
    <property type="component" value="Unassembled WGS sequence"/>
</dbReference>
<organism evidence="1 2">
    <name type="scientific">Roridomyces roridus</name>
    <dbReference type="NCBI Taxonomy" id="1738132"/>
    <lineage>
        <taxon>Eukaryota</taxon>
        <taxon>Fungi</taxon>
        <taxon>Dikarya</taxon>
        <taxon>Basidiomycota</taxon>
        <taxon>Agaricomycotina</taxon>
        <taxon>Agaricomycetes</taxon>
        <taxon>Agaricomycetidae</taxon>
        <taxon>Agaricales</taxon>
        <taxon>Marasmiineae</taxon>
        <taxon>Mycenaceae</taxon>
        <taxon>Roridomyces</taxon>
    </lineage>
</organism>
<dbReference type="AlphaFoldDB" id="A0AAD7B1Z0"/>
<dbReference type="EMBL" id="JARKIF010000049">
    <property type="protein sequence ID" value="KAJ7607516.1"/>
    <property type="molecule type" value="Genomic_DNA"/>
</dbReference>
<sequence length="376" mass="41927">MSAPLCSLKSAATLWALSLLPRTVISYTGLAFVLASTTVYLVHRQLPSERLAHLEAWLGINSQLLDKAKKACRLRATRSLLELEERLLQVTRTVSEVKVRLLKSGETEAWTEYLQIIREIMQTISECGTDMKEIRTDILVTMEEETQRKLSEGVNDTRAALATIYLATPHVPLNIRRRRGACPSRQESMRGLTAKIESKKEILRIPLQERQSAFKLAQKDDIRSREMSKIRNQLVNGCYFDKKPHLRQSAARVVPHSDKWPRRLIKGVDMPTMERHGLGYRSVNRSRMNKRSMTTVIHLRSARLQAFEMVLASDRATHGIDNYSIPCNTVDEVQRVVDATITAAAADRAADVPGPAATPVAAAPAPASTAAAAAEV</sequence>
<gene>
    <name evidence="1" type="ORF">FB45DRAFT_877691</name>
</gene>
<comment type="caution">
    <text evidence="1">The sequence shown here is derived from an EMBL/GenBank/DDBJ whole genome shotgun (WGS) entry which is preliminary data.</text>
</comment>
<name>A0AAD7B1Z0_9AGAR</name>